<keyword evidence="3" id="KW-1185">Reference proteome</keyword>
<gene>
    <name evidence="2 4" type="ORF">P152DRAFT_247941</name>
</gene>
<evidence type="ECO:0000313" key="2">
    <source>
        <dbReference type="EMBL" id="KAF1815169.1"/>
    </source>
</evidence>
<dbReference type="EMBL" id="ML975152">
    <property type="protein sequence ID" value="KAF1815169.1"/>
    <property type="molecule type" value="Genomic_DNA"/>
</dbReference>
<feature type="region of interest" description="Disordered" evidence="1">
    <location>
        <begin position="71"/>
        <end position="101"/>
    </location>
</feature>
<name>A0A6G1GBE0_9PEZI</name>
<feature type="compositionally biased region" description="Basic and acidic residues" evidence="1">
    <location>
        <begin position="84"/>
        <end position="99"/>
    </location>
</feature>
<dbReference type="AlphaFoldDB" id="A0A6G1GBE0"/>
<reference evidence="2 4" key="1">
    <citation type="submission" date="2020-01" db="EMBL/GenBank/DDBJ databases">
        <authorList>
            <consortium name="DOE Joint Genome Institute"/>
            <person name="Haridas S."/>
            <person name="Albert R."/>
            <person name="Binder M."/>
            <person name="Bloem J."/>
            <person name="Labutti K."/>
            <person name="Salamov A."/>
            <person name="Andreopoulos B."/>
            <person name="Baker S.E."/>
            <person name="Barry K."/>
            <person name="Bills G."/>
            <person name="Bluhm B.H."/>
            <person name="Cannon C."/>
            <person name="Castanera R."/>
            <person name="Culley D.E."/>
            <person name="Daum C."/>
            <person name="Ezra D."/>
            <person name="Gonzalez J.B."/>
            <person name="Henrissat B."/>
            <person name="Kuo A."/>
            <person name="Liang C."/>
            <person name="Lipzen A."/>
            <person name="Lutzoni F."/>
            <person name="Magnuson J."/>
            <person name="Mondo S."/>
            <person name="Nolan M."/>
            <person name="Ohm R."/>
            <person name="Pangilinan J."/>
            <person name="Park H.-J."/>
            <person name="Ramirez L."/>
            <person name="Alfaro M."/>
            <person name="Sun H."/>
            <person name="Tritt A."/>
            <person name="Yoshinaga Y."/>
            <person name="Zwiers L.-H."/>
            <person name="Turgeon B.G."/>
            <person name="Goodwin S.B."/>
            <person name="Spatafora J.W."/>
            <person name="Crous P.W."/>
            <person name="Grigoriev I.V."/>
        </authorList>
    </citation>
    <scope>NUCLEOTIDE SEQUENCE</scope>
    <source>
        <strain evidence="2 4">CBS 781.70</strain>
    </source>
</reference>
<proteinExistence type="predicted"/>
<protein>
    <submittedName>
        <fullName evidence="2 4">Uncharacterized protein</fullName>
    </submittedName>
</protein>
<reference evidence="4" key="2">
    <citation type="submission" date="2020-04" db="EMBL/GenBank/DDBJ databases">
        <authorList>
            <consortium name="NCBI Genome Project"/>
        </authorList>
    </citation>
    <scope>NUCLEOTIDE SEQUENCE</scope>
    <source>
        <strain evidence="4">CBS 781.70</strain>
    </source>
</reference>
<organism evidence="2">
    <name type="scientific">Eremomyces bilateralis CBS 781.70</name>
    <dbReference type="NCBI Taxonomy" id="1392243"/>
    <lineage>
        <taxon>Eukaryota</taxon>
        <taxon>Fungi</taxon>
        <taxon>Dikarya</taxon>
        <taxon>Ascomycota</taxon>
        <taxon>Pezizomycotina</taxon>
        <taxon>Dothideomycetes</taxon>
        <taxon>Dothideomycetes incertae sedis</taxon>
        <taxon>Eremomycetales</taxon>
        <taxon>Eremomycetaceae</taxon>
        <taxon>Eremomyces</taxon>
    </lineage>
</organism>
<evidence type="ECO:0000313" key="3">
    <source>
        <dbReference type="Proteomes" id="UP000504638"/>
    </source>
</evidence>
<evidence type="ECO:0000256" key="1">
    <source>
        <dbReference type="SAM" id="MobiDB-lite"/>
    </source>
</evidence>
<sequence>MLLRRLVCAGGDWCTLSCISFLPLVHRQSGSKASNPSSGELYCLTPIGMRWPSEQRVNQFFVKTSASVIGRSMRSTRRNRKRPQRDVPRNEEGKIRDGGTTHACDTTDSFCSTTPLAASKELR</sequence>
<dbReference type="RefSeq" id="XP_033536800.1">
    <property type="nucleotide sequence ID" value="XM_033674686.1"/>
</dbReference>
<evidence type="ECO:0000313" key="4">
    <source>
        <dbReference type="RefSeq" id="XP_033536800.1"/>
    </source>
</evidence>
<feature type="compositionally biased region" description="Basic residues" evidence="1">
    <location>
        <begin position="74"/>
        <end position="83"/>
    </location>
</feature>
<accession>A0A6G1GBE0</accession>
<reference evidence="4" key="3">
    <citation type="submission" date="2025-04" db="UniProtKB">
        <authorList>
            <consortium name="RefSeq"/>
        </authorList>
    </citation>
    <scope>IDENTIFICATION</scope>
    <source>
        <strain evidence="4">CBS 781.70</strain>
    </source>
</reference>
<dbReference type="Proteomes" id="UP000504638">
    <property type="component" value="Unplaced"/>
</dbReference>
<dbReference type="GeneID" id="54415256"/>